<dbReference type="InterPro" id="IPR036188">
    <property type="entry name" value="FAD/NAD-bd_sf"/>
</dbReference>
<dbReference type="InterPro" id="IPR006076">
    <property type="entry name" value="FAD-dep_OxRdtase"/>
</dbReference>
<dbReference type="RefSeq" id="WP_086743967.1">
    <property type="nucleotide sequence ID" value="NZ_MWPV01000002.1"/>
</dbReference>
<protein>
    <submittedName>
        <fullName evidence="3">Amino acid dehydrogenase</fullName>
    </submittedName>
</protein>
<keyword evidence="4" id="KW-1185">Reference proteome</keyword>
<sequence>MKQINAAQETIAVIGAGIVGVTTALKLQKEGYKVTLIDEKGIAEGCSKGNAGHFATEQVFPLAQKGLLPHIPAMLINPLGPFKIDIRYLPKAIPWFVRFLINMKKDRFDRNKHALKSLTELALQSWKTQLSDANLTNKITLNGSLLTFSGSKLTAEKVLKEYVSEGVSAELLNREQLDILEPGIDKTINYAILFPEVGHSIDPYNLVHDLFKAYQAYGGEYIETSIININQFDNHVTITSKTANYEYEKIVICAGAYSKNLCAYVGLNVPLEAERGYHLMVKSKSMPKRPIASFDKKLILTPMTSGLRLAGTVEFAGVKKSMNIERAKVLFPLGKSIWPDIYEQSDSNHWMGCRPSLPDSLPVISQSLSTPRVYYNFGHQHLGLTLATISAELITSIIKKESNKIDVTPFRIDRF</sequence>
<dbReference type="EMBL" id="MWPV01000002">
    <property type="protein sequence ID" value="OUL58665.1"/>
    <property type="molecule type" value="Genomic_DNA"/>
</dbReference>
<dbReference type="GO" id="GO:0005737">
    <property type="term" value="C:cytoplasm"/>
    <property type="evidence" value="ECO:0007669"/>
    <property type="project" value="TreeGrafter"/>
</dbReference>
<evidence type="ECO:0000256" key="1">
    <source>
        <dbReference type="ARBA" id="ARBA00023002"/>
    </source>
</evidence>
<proteinExistence type="predicted"/>
<keyword evidence="1" id="KW-0560">Oxidoreductase</keyword>
<dbReference type="Gene3D" id="3.50.50.60">
    <property type="entry name" value="FAD/NAD(P)-binding domain"/>
    <property type="match status" value="2"/>
</dbReference>
<dbReference type="SUPFAM" id="SSF51905">
    <property type="entry name" value="FAD/NAD(P)-binding domain"/>
    <property type="match status" value="1"/>
</dbReference>
<feature type="domain" description="FAD dependent oxidoreductase" evidence="2">
    <location>
        <begin position="11"/>
        <end position="395"/>
    </location>
</feature>
<dbReference type="OrthoDB" id="9805337at2"/>
<dbReference type="SUPFAM" id="SSF54373">
    <property type="entry name" value="FAD-linked reductases, C-terminal domain"/>
    <property type="match status" value="1"/>
</dbReference>
<dbReference type="Gene3D" id="3.30.9.10">
    <property type="entry name" value="D-Amino Acid Oxidase, subunit A, domain 2"/>
    <property type="match status" value="1"/>
</dbReference>
<organism evidence="3 4">
    <name type="scientific">Pseudoalteromonas ulvae</name>
    <dbReference type="NCBI Taxonomy" id="107327"/>
    <lineage>
        <taxon>Bacteria</taxon>
        <taxon>Pseudomonadati</taxon>
        <taxon>Pseudomonadota</taxon>
        <taxon>Gammaproteobacteria</taxon>
        <taxon>Alteromonadales</taxon>
        <taxon>Pseudoalteromonadaceae</taxon>
        <taxon>Pseudoalteromonas</taxon>
    </lineage>
</organism>
<reference evidence="3 4" key="1">
    <citation type="submission" date="2017-02" db="EMBL/GenBank/DDBJ databases">
        <title>Pseudoalteromonas ulvae TC14 Genome.</title>
        <authorList>
            <person name="Molmeret M."/>
        </authorList>
    </citation>
    <scope>NUCLEOTIDE SEQUENCE [LARGE SCALE GENOMIC DNA]</scope>
    <source>
        <strain evidence="3">TC14</strain>
    </source>
</reference>
<gene>
    <name evidence="3" type="ORF">B1199_10155</name>
</gene>
<dbReference type="Pfam" id="PF01266">
    <property type="entry name" value="DAO"/>
    <property type="match status" value="1"/>
</dbReference>
<dbReference type="GO" id="GO:0016491">
    <property type="term" value="F:oxidoreductase activity"/>
    <property type="evidence" value="ECO:0007669"/>
    <property type="project" value="UniProtKB-KW"/>
</dbReference>
<dbReference type="PANTHER" id="PTHR13847:SF289">
    <property type="entry name" value="GLYCINE OXIDASE"/>
    <property type="match status" value="1"/>
</dbReference>
<dbReference type="AlphaFoldDB" id="A0A244CSS8"/>
<comment type="caution">
    <text evidence="3">The sequence shown here is derived from an EMBL/GenBank/DDBJ whole genome shotgun (WGS) entry which is preliminary data.</text>
</comment>
<dbReference type="PANTHER" id="PTHR13847">
    <property type="entry name" value="SARCOSINE DEHYDROGENASE-RELATED"/>
    <property type="match status" value="1"/>
</dbReference>
<evidence type="ECO:0000313" key="4">
    <source>
        <dbReference type="Proteomes" id="UP000194841"/>
    </source>
</evidence>
<name>A0A244CSS8_PSEDV</name>
<evidence type="ECO:0000313" key="3">
    <source>
        <dbReference type="EMBL" id="OUL58665.1"/>
    </source>
</evidence>
<evidence type="ECO:0000259" key="2">
    <source>
        <dbReference type="Pfam" id="PF01266"/>
    </source>
</evidence>
<dbReference type="Proteomes" id="UP000194841">
    <property type="component" value="Unassembled WGS sequence"/>
</dbReference>
<accession>A0A244CSS8</accession>